<reference evidence="2 3" key="1">
    <citation type="journal article" date="2015" name="Genome Announc.">
        <title>Draft Genome Sequence of Mycobacterium obuense Strain UC1, Isolated from Patient Sputum.</title>
        <authorList>
            <person name="Greninger A.L."/>
            <person name="Cunningham G."/>
            <person name="Hsu E.D."/>
            <person name="Yu J.M."/>
            <person name="Chiu C.Y."/>
            <person name="Miller S."/>
        </authorList>
    </citation>
    <scope>NUCLEOTIDE SEQUENCE [LARGE SCALE GENOMIC DNA]</scope>
    <source>
        <strain evidence="2 3">UC1</strain>
    </source>
</reference>
<dbReference type="Gene3D" id="3.30.450.180">
    <property type="match status" value="1"/>
</dbReference>
<dbReference type="PANTHER" id="PTHR35010:SF2">
    <property type="entry name" value="BLL4672 PROTEIN"/>
    <property type="match status" value="1"/>
</dbReference>
<sequence length="253" mass="27520">MPAASSRRVPGLRREEVAVLSGVSSDYYARLEQGRERTPSAPVVDAICQALQLTPDARAHAFRLAKLAPNSARTEEAVSPELLQTMDAFPHAIAYVTNPALRILVANPAASAFIAPLLLQESDVVPAIFLDPVARDFYVNWEEVAKASVSALRLAQGFVPSHPEVSELVARLYRDSEPFRDQWDDQTVQGLTATRTTIRHPDVGLLQLSHQIFDVRSAPGQQLTVVTAKPGSASADALELLGSLAATRHQEWV</sequence>
<dbReference type="InterPro" id="IPR001387">
    <property type="entry name" value="Cro/C1-type_HTH"/>
</dbReference>
<dbReference type="Proteomes" id="UP000034150">
    <property type="component" value="Unassembled WGS sequence"/>
</dbReference>
<dbReference type="PATRIC" id="fig|1807.13.peg.812"/>
<dbReference type="PANTHER" id="PTHR35010">
    <property type="entry name" value="BLL4672 PROTEIN-RELATED"/>
    <property type="match status" value="1"/>
</dbReference>
<comment type="caution">
    <text evidence="2">The sequence shown here is derived from an EMBL/GenBank/DDBJ whole genome shotgun (WGS) entry which is preliminary data.</text>
</comment>
<feature type="domain" description="HTH cro/C1-type" evidence="1">
    <location>
        <begin position="11"/>
        <end position="58"/>
    </location>
</feature>
<dbReference type="Pfam" id="PF17765">
    <property type="entry name" value="MLTR_LBD"/>
    <property type="match status" value="1"/>
</dbReference>
<dbReference type="Gene3D" id="1.10.260.40">
    <property type="entry name" value="lambda repressor-like DNA-binding domains"/>
    <property type="match status" value="1"/>
</dbReference>
<organism evidence="2 3">
    <name type="scientific">Mycolicibacterium obuense</name>
    <dbReference type="NCBI Taxonomy" id="1807"/>
    <lineage>
        <taxon>Bacteria</taxon>
        <taxon>Bacillati</taxon>
        <taxon>Actinomycetota</taxon>
        <taxon>Actinomycetes</taxon>
        <taxon>Mycobacteriales</taxon>
        <taxon>Mycobacteriaceae</taxon>
        <taxon>Mycolicibacterium</taxon>
    </lineage>
</organism>
<evidence type="ECO:0000313" key="3">
    <source>
        <dbReference type="Proteomes" id="UP000034150"/>
    </source>
</evidence>
<evidence type="ECO:0000259" key="1">
    <source>
        <dbReference type="PROSITE" id="PS50943"/>
    </source>
</evidence>
<dbReference type="SMART" id="SM00530">
    <property type="entry name" value="HTH_XRE"/>
    <property type="match status" value="1"/>
</dbReference>
<keyword evidence="3" id="KW-1185">Reference proteome</keyword>
<dbReference type="CDD" id="cd00093">
    <property type="entry name" value="HTH_XRE"/>
    <property type="match status" value="1"/>
</dbReference>
<name>A0A0M2JWC9_9MYCO</name>
<dbReference type="InterPro" id="IPR010982">
    <property type="entry name" value="Lambda_DNA-bd_dom_sf"/>
</dbReference>
<dbReference type="Pfam" id="PF13560">
    <property type="entry name" value="HTH_31"/>
    <property type="match status" value="1"/>
</dbReference>
<dbReference type="AlphaFoldDB" id="A0A0M2JWC9"/>
<dbReference type="PROSITE" id="PS50943">
    <property type="entry name" value="HTH_CROC1"/>
    <property type="match status" value="1"/>
</dbReference>
<accession>A0A0M2JWC9</accession>
<gene>
    <name evidence="2" type="ORF">WN67_16585</name>
</gene>
<dbReference type="GO" id="GO:0003677">
    <property type="term" value="F:DNA binding"/>
    <property type="evidence" value="ECO:0007669"/>
    <property type="project" value="InterPro"/>
</dbReference>
<dbReference type="EMBL" id="LAUZ02000006">
    <property type="protein sequence ID" value="KKF00895.1"/>
    <property type="molecule type" value="Genomic_DNA"/>
</dbReference>
<dbReference type="SUPFAM" id="SSF47413">
    <property type="entry name" value="lambda repressor-like DNA-binding domains"/>
    <property type="match status" value="1"/>
</dbReference>
<dbReference type="InterPro" id="IPR041413">
    <property type="entry name" value="MLTR_LBD"/>
</dbReference>
<evidence type="ECO:0000313" key="2">
    <source>
        <dbReference type="EMBL" id="KKF00895.1"/>
    </source>
</evidence>
<protein>
    <recommendedName>
        <fullName evidence="1">HTH cro/C1-type domain-containing protein</fullName>
    </recommendedName>
</protein>
<proteinExistence type="predicted"/>